<feature type="transmembrane region" description="Helical" evidence="1">
    <location>
        <begin position="98"/>
        <end position="118"/>
    </location>
</feature>
<feature type="transmembrane region" description="Helical" evidence="1">
    <location>
        <begin position="7"/>
        <end position="28"/>
    </location>
</feature>
<dbReference type="RefSeq" id="WP_058028707.1">
    <property type="nucleotide sequence ID" value="NZ_CP013187.1"/>
</dbReference>
<name>A0A0S2JY27_9GAMM</name>
<dbReference type="Proteomes" id="UP000061457">
    <property type="component" value="Chromosome I"/>
</dbReference>
<feature type="transmembrane region" description="Helical" evidence="1">
    <location>
        <begin position="34"/>
        <end position="53"/>
    </location>
</feature>
<dbReference type="PATRIC" id="fig|161398.10.peg.422"/>
<dbReference type="STRING" id="161398.PP2015_412"/>
<protein>
    <recommendedName>
        <fullName evidence="4">O-antigen polysaccharide polymerase Wzy</fullName>
    </recommendedName>
</protein>
<evidence type="ECO:0000256" key="1">
    <source>
        <dbReference type="SAM" id="Phobius"/>
    </source>
</evidence>
<evidence type="ECO:0000313" key="2">
    <source>
        <dbReference type="EMBL" id="ALO40937.1"/>
    </source>
</evidence>
<keyword evidence="3" id="KW-1185">Reference proteome</keyword>
<feature type="transmembrane region" description="Helical" evidence="1">
    <location>
        <begin position="181"/>
        <end position="200"/>
    </location>
</feature>
<evidence type="ECO:0008006" key="4">
    <source>
        <dbReference type="Google" id="ProtNLM"/>
    </source>
</evidence>
<dbReference type="AlphaFoldDB" id="A0A0S2JY27"/>
<dbReference type="EMBL" id="CP013187">
    <property type="protein sequence ID" value="ALO40937.1"/>
    <property type="molecule type" value="Genomic_DNA"/>
</dbReference>
<proteinExistence type="predicted"/>
<feature type="transmembrane region" description="Helical" evidence="1">
    <location>
        <begin position="371"/>
        <end position="390"/>
    </location>
</feature>
<evidence type="ECO:0000313" key="3">
    <source>
        <dbReference type="Proteomes" id="UP000061457"/>
    </source>
</evidence>
<sequence>MLLLRNIFIDGLLVLASLFLYYFFAINIFVDLEISFILLTVVYCRCLIVALSLGSTASLYFLFLGCFFIFILGGRYFGFSDINLAYTVAGLNLISDELISKSFIFYSLVLSLINFSYVSSFEKGRTAKQCAPRLGFDKLSFDIGRICFFIFAPGTFIKFYLEFKFISEFGYYAYYSEGVNAPFWVDVSRYLFVISFAILVSANAQWQRVRIYFSLFLIFAIAFLLLGVRSSFVLYTSVLYFVYYNCYPNRPPKISTLFFVFILMISLLLFVQFYRQGWHFELSDNNLLSYFFISQSNSFYMLPFTMENLDKFTSDFSVFSPISPEAAIYRSQNVERLNELGLLGDVISYHVLGDKLFSQGKGLGGNFVAELYQSGIIVTLIMCVFIGRVIAVFQRDILYNRYFLLVSLIVISNVAYMSRSSLFRNFSLLAILTIVFIVLSIFKYAIKKSKSKFK</sequence>
<feature type="transmembrane region" description="Helical" evidence="1">
    <location>
        <begin position="425"/>
        <end position="446"/>
    </location>
</feature>
<dbReference type="OrthoDB" id="9801204at2"/>
<keyword evidence="1" id="KW-0472">Membrane</keyword>
<keyword evidence="1" id="KW-1133">Transmembrane helix</keyword>
<feature type="transmembrane region" description="Helical" evidence="1">
    <location>
        <begin position="60"/>
        <end position="78"/>
    </location>
</feature>
<gene>
    <name evidence="2" type="ORF">PP2015_412</name>
</gene>
<feature type="transmembrane region" description="Helical" evidence="1">
    <location>
        <begin position="402"/>
        <end position="419"/>
    </location>
</feature>
<dbReference type="Pfam" id="PF14296">
    <property type="entry name" value="O-ag_pol_Wzy"/>
    <property type="match status" value="1"/>
</dbReference>
<feature type="transmembrane region" description="Helical" evidence="1">
    <location>
        <begin position="212"/>
        <end position="242"/>
    </location>
</feature>
<dbReference type="InterPro" id="IPR029468">
    <property type="entry name" value="O-ag_pol_Wzy"/>
</dbReference>
<organism evidence="2 3">
    <name type="scientific">Pseudoalteromonas phenolica</name>
    <dbReference type="NCBI Taxonomy" id="161398"/>
    <lineage>
        <taxon>Bacteria</taxon>
        <taxon>Pseudomonadati</taxon>
        <taxon>Pseudomonadota</taxon>
        <taxon>Gammaproteobacteria</taxon>
        <taxon>Alteromonadales</taxon>
        <taxon>Pseudoalteromonadaceae</taxon>
        <taxon>Pseudoalteromonas</taxon>
    </lineage>
</organism>
<dbReference type="KEGG" id="pphe:PP2015_412"/>
<accession>A0A0S2JY27</accession>
<feature type="transmembrane region" description="Helical" evidence="1">
    <location>
        <begin position="287"/>
        <end position="306"/>
    </location>
</feature>
<feature type="transmembrane region" description="Helical" evidence="1">
    <location>
        <begin position="139"/>
        <end position="161"/>
    </location>
</feature>
<feature type="transmembrane region" description="Helical" evidence="1">
    <location>
        <begin position="254"/>
        <end position="275"/>
    </location>
</feature>
<reference evidence="2 3" key="1">
    <citation type="submission" date="2015-11" db="EMBL/GenBank/DDBJ databases">
        <authorList>
            <person name="Zhang Y."/>
            <person name="Guo Z."/>
        </authorList>
    </citation>
    <scope>NUCLEOTIDE SEQUENCE [LARGE SCALE GENOMIC DNA]</scope>
    <source>
        <strain evidence="2 3">KCTC 12086</strain>
    </source>
</reference>
<keyword evidence="1" id="KW-0812">Transmembrane</keyword>